<sequence length="143" mass="15838">MSTAFKRILVGVDDSADAKLAFKHAINQAIQDEAELVIVSVLEKDDMNVYQALSKDFVHGERTELEKHILEYQKEAQTAGVKNVRALVAEGEPGEVIVKDIIPHVEPDVLIIGSEAKRGIRRHFGSQAAYMAKYSPISVLVIR</sequence>
<dbReference type="RefSeq" id="WP_016526782.1">
    <property type="nucleotide sequence ID" value="NZ_CAADEV010000061.1"/>
</dbReference>
<dbReference type="SUPFAM" id="SSF52402">
    <property type="entry name" value="Adenine nucleotide alpha hydrolases-like"/>
    <property type="match status" value="1"/>
</dbReference>
<protein>
    <submittedName>
        <fullName evidence="2">Universal stress protein family</fullName>
    </submittedName>
</protein>
<dbReference type="Pfam" id="PF00582">
    <property type="entry name" value="Usp"/>
    <property type="match status" value="1"/>
</dbReference>
<proteinExistence type="inferred from homology"/>
<dbReference type="CDD" id="cd00293">
    <property type="entry name" value="USP-like"/>
    <property type="match status" value="1"/>
</dbReference>
<comment type="caution">
    <text evidence="2">The sequence shown here is derived from an EMBL/GenBank/DDBJ whole genome shotgun (WGS) entry which is preliminary data.</text>
</comment>
<dbReference type="InterPro" id="IPR006015">
    <property type="entry name" value="Universal_stress_UspA"/>
</dbReference>
<organism evidence="2 3">
    <name type="scientific">Lactiplantibacillus plantarum</name>
    <name type="common">Lactobacillus plantarum</name>
    <dbReference type="NCBI Taxonomy" id="1590"/>
    <lineage>
        <taxon>Bacteria</taxon>
        <taxon>Bacillati</taxon>
        <taxon>Bacillota</taxon>
        <taxon>Bacilli</taxon>
        <taxon>Lactobacillales</taxon>
        <taxon>Lactobacillaceae</taxon>
        <taxon>Lactiplantibacillus</taxon>
    </lineage>
</organism>
<dbReference type="Gene3D" id="3.40.50.620">
    <property type="entry name" value="HUPs"/>
    <property type="match status" value="1"/>
</dbReference>
<reference evidence="2 3" key="1">
    <citation type="submission" date="2016-03" db="EMBL/GenBank/DDBJ databases">
        <title>Comparative genomics of 54 Lactobacillus plantarum strains reveals genomic uncoupling from niche constraints.</title>
        <authorList>
            <person name="Martino M.E."/>
        </authorList>
    </citation>
    <scope>NUCLEOTIDE SEQUENCE [LARGE SCALE GENOMIC DNA]</scope>
    <source>
        <strain evidence="2 3">19.1</strain>
    </source>
</reference>
<dbReference type="Proteomes" id="UP000076882">
    <property type="component" value="Unassembled WGS sequence"/>
</dbReference>
<gene>
    <name evidence="2" type="ORF">Lp19_0559</name>
</gene>
<comment type="similarity">
    <text evidence="1">Belongs to the universal stress protein A family.</text>
</comment>
<evidence type="ECO:0000313" key="3">
    <source>
        <dbReference type="Proteomes" id="UP000076882"/>
    </source>
</evidence>
<dbReference type="PANTHER" id="PTHR46268">
    <property type="entry name" value="STRESS RESPONSE PROTEIN NHAX"/>
    <property type="match status" value="1"/>
</dbReference>
<accession>A0A162F2R4</accession>
<evidence type="ECO:0000313" key="2">
    <source>
        <dbReference type="EMBL" id="KZU97717.1"/>
    </source>
</evidence>
<dbReference type="EMBL" id="LUXM01000016">
    <property type="protein sequence ID" value="KZU97717.1"/>
    <property type="molecule type" value="Genomic_DNA"/>
</dbReference>
<dbReference type="InterPro" id="IPR006016">
    <property type="entry name" value="UspA"/>
</dbReference>
<evidence type="ECO:0000256" key="1">
    <source>
        <dbReference type="ARBA" id="ARBA00008791"/>
    </source>
</evidence>
<name>A0A162F2R4_LACPN</name>
<dbReference type="AlphaFoldDB" id="A0A162F2R4"/>
<dbReference type="PATRIC" id="fig|1590.199.peg.279"/>
<dbReference type="PRINTS" id="PR01438">
    <property type="entry name" value="UNVRSLSTRESS"/>
</dbReference>
<dbReference type="PANTHER" id="PTHR46268:SF15">
    <property type="entry name" value="UNIVERSAL STRESS PROTEIN HP_0031"/>
    <property type="match status" value="1"/>
</dbReference>
<dbReference type="InterPro" id="IPR014729">
    <property type="entry name" value="Rossmann-like_a/b/a_fold"/>
</dbReference>